<keyword evidence="1" id="KW-0472">Membrane</keyword>
<comment type="caution">
    <text evidence="2">The sequence shown here is derived from an EMBL/GenBank/DDBJ whole genome shotgun (WGS) entry which is preliminary data.</text>
</comment>
<gene>
    <name evidence="2" type="ORF">IMSHALPRED_005512</name>
</gene>
<keyword evidence="1" id="KW-1133">Transmembrane helix</keyword>
<evidence type="ECO:0000313" key="3">
    <source>
        <dbReference type="Proteomes" id="UP000664534"/>
    </source>
</evidence>
<accession>A0A8H3EL43</accession>
<evidence type="ECO:0000313" key="2">
    <source>
        <dbReference type="EMBL" id="CAF9907368.1"/>
    </source>
</evidence>
<sequence>MKSYAAPIAISAVAFITMLQPCPAPVISTLAIAGAGAAIFGAGTGVGIWGASKVLGAQNSPTVVLPPSSQTERRADLTPYESCTFDGLHTSQSIAFPANGSIIVSDLPQSCMGWFDHYNQHPSIDELNAVHGAITAINGSAVELSNLPQYVMSFVESSLLNGTQMKTVSRARRALAAAEGFTA</sequence>
<name>A0A8H3EL43_9LECA</name>
<dbReference type="AlphaFoldDB" id="A0A8H3EL43"/>
<feature type="transmembrane region" description="Helical" evidence="1">
    <location>
        <begin position="31"/>
        <end position="51"/>
    </location>
</feature>
<keyword evidence="1" id="KW-0812">Transmembrane</keyword>
<dbReference type="Proteomes" id="UP000664534">
    <property type="component" value="Unassembled WGS sequence"/>
</dbReference>
<reference evidence="2" key="1">
    <citation type="submission" date="2021-03" db="EMBL/GenBank/DDBJ databases">
        <authorList>
            <person name="Tagirdzhanova G."/>
        </authorList>
    </citation>
    <scope>NUCLEOTIDE SEQUENCE</scope>
</reference>
<organism evidence="2 3">
    <name type="scientific">Imshaugia aleurites</name>
    <dbReference type="NCBI Taxonomy" id="172621"/>
    <lineage>
        <taxon>Eukaryota</taxon>
        <taxon>Fungi</taxon>
        <taxon>Dikarya</taxon>
        <taxon>Ascomycota</taxon>
        <taxon>Pezizomycotina</taxon>
        <taxon>Lecanoromycetes</taxon>
        <taxon>OSLEUM clade</taxon>
        <taxon>Lecanoromycetidae</taxon>
        <taxon>Lecanorales</taxon>
        <taxon>Lecanorineae</taxon>
        <taxon>Parmeliaceae</taxon>
        <taxon>Imshaugia</taxon>
    </lineage>
</organism>
<dbReference type="EMBL" id="CAJPDT010000003">
    <property type="protein sequence ID" value="CAF9907368.1"/>
    <property type="molecule type" value="Genomic_DNA"/>
</dbReference>
<evidence type="ECO:0000256" key="1">
    <source>
        <dbReference type="SAM" id="Phobius"/>
    </source>
</evidence>
<protein>
    <submittedName>
        <fullName evidence="2">Uncharacterized protein</fullName>
    </submittedName>
</protein>
<proteinExistence type="predicted"/>
<keyword evidence="3" id="KW-1185">Reference proteome</keyword>
<dbReference type="OrthoDB" id="5466314at2759"/>